<dbReference type="EMBL" id="JAHMHR010000047">
    <property type="protein sequence ID" value="KAK1671448.1"/>
    <property type="molecule type" value="Genomic_DNA"/>
</dbReference>
<dbReference type="GeneID" id="85457358"/>
<evidence type="ECO:0000313" key="2">
    <source>
        <dbReference type="Proteomes" id="UP001224890"/>
    </source>
</evidence>
<keyword evidence="2" id="KW-1185">Reference proteome</keyword>
<proteinExistence type="predicted"/>
<comment type="caution">
    <text evidence="1">The sequence shown here is derived from an EMBL/GenBank/DDBJ whole genome shotgun (WGS) entry which is preliminary data.</text>
</comment>
<protein>
    <submittedName>
        <fullName evidence="1">Uncharacterized protein</fullName>
    </submittedName>
</protein>
<reference evidence="1" key="1">
    <citation type="submission" date="2021-06" db="EMBL/GenBank/DDBJ databases">
        <title>Comparative genomics, transcriptomics and evolutionary studies reveal genomic signatures of adaptation to plant cell wall in hemibiotrophic fungi.</title>
        <authorList>
            <consortium name="DOE Joint Genome Institute"/>
            <person name="Baroncelli R."/>
            <person name="Diaz J.F."/>
            <person name="Benocci T."/>
            <person name="Peng M."/>
            <person name="Battaglia E."/>
            <person name="Haridas S."/>
            <person name="Andreopoulos W."/>
            <person name="Labutti K."/>
            <person name="Pangilinan J."/>
            <person name="Floch G.L."/>
            <person name="Makela M.R."/>
            <person name="Henrissat B."/>
            <person name="Grigoriev I.V."/>
            <person name="Crouch J.A."/>
            <person name="De Vries R.P."/>
            <person name="Sukno S.A."/>
            <person name="Thon M.R."/>
        </authorList>
    </citation>
    <scope>NUCLEOTIDE SEQUENCE</scope>
    <source>
        <strain evidence="1">CBS 193.32</strain>
    </source>
</reference>
<dbReference type="RefSeq" id="XP_060425451.1">
    <property type="nucleotide sequence ID" value="XM_060572832.1"/>
</dbReference>
<dbReference type="AlphaFoldDB" id="A0AAJ0ACK9"/>
<gene>
    <name evidence="1" type="ORF">BDP55DRAFT_635879</name>
</gene>
<dbReference type="Proteomes" id="UP001224890">
    <property type="component" value="Unassembled WGS sequence"/>
</dbReference>
<accession>A0AAJ0ACK9</accession>
<sequence length="165" mass="18526">MALWGLFGDGKPWRCIGGCGLGWSYTDRRGVWLRHDIRETTERLSSSDALLRIQEKYRRGDEEDEEDGDQEHCKLGFGKHDAARVSSVSFLSIHALSLVTPHLTSPSGRYLPVPLPPLLPPAVPVRFPTFLPKLQIDPMKMEMEVAKCKSLRVAPALDIIPQQSH</sequence>
<evidence type="ECO:0000313" key="1">
    <source>
        <dbReference type="EMBL" id="KAK1671448.1"/>
    </source>
</evidence>
<name>A0AAJ0ACK9_9PEZI</name>
<organism evidence="1 2">
    <name type="scientific">Colletotrichum godetiae</name>
    <dbReference type="NCBI Taxonomy" id="1209918"/>
    <lineage>
        <taxon>Eukaryota</taxon>
        <taxon>Fungi</taxon>
        <taxon>Dikarya</taxon>
        <taxon>Ascomycota</taxon>
        <taxon>Pezizomycotina</taxon>
        <taxon>Sordariomycetes</taxon>
        <taxon>Hypocreomycetidae</taxon>
        <taxon>Glomerellales</taxon>
        <taxon>Glomerellaceae</taxon>
        <taxon>Colletotrichum</taxon>
        <taxon>Colletotrichum acutatum species complex</taxon>
    </lineage>
</organism>